<dbReference type="EMBL" id="NRSZ01000851">
    <property type="protein sequence ID" value="PNY24713.1"/>
    <property type="molecule type" value="Genomic_DNA"/>
</dbReference>
<keyword evidence="3" id="KW-1185">Reference proteome</keyword>
<name>A0A2K3QB41_9HYPO</name>
<feature type="transmembrane region" description="Helical" evidence="1">
    <location>
        <begin position="94"/>
        <end position="118"/>
    </location>
</feature>
<evidence type="ECO:0000256" key="1">
    <source>
        <dbReference type="SAM" id="Phobius"/>
    </source>
</evidence>
<dbReference type="Proteomes" id="UP000236621">
    <property type="component" value="Unassembled WGS sequence"/>
</dbReference>
<gene>
    <name evidence="2" type="ORF">TCAP_05353</name>
</gene>
<organism evidence="2 3">
    <name type="scientific">Tolypocladium capitatum</name>
    <dbReference type="NCBI Taxonomy" id="45235"/>
    <lineage>
        <taxon>Eukaryota</taxon>
        <taxon>Fungi</taxon>
        <taxon>Dikarya</taxon>
        <taxon>Ascomycota</taxon>
        <taxon>Pezizomycotina</taxon>
        <taxon>Sordariomycetes</taxon>
        <taxon>Hypocreomycetidae</taxon>
        <taxon>Hypocreales</taxon>
        <taxon>Ophiocordycipitaceae</taxon>
        <taxon>Tolypocladium</taxon>
    </lineage>
</organism>
<keyword evidence="1" id="KW-1133">Transmembrane helix</keyword>
<protein>
    <submittedName>
        <fullName evidence="2">Uncharacterized protein</fullName>
    </submittedName>
</protein>
<feature type="transmembrane region" description="Helical" evidence="1">
    <location>
        <begin position="235"/>
        <end position="260"/>
    </location>
</feature>
<dbReference type="OrthoDB" id="3890746at2759"/>
<reference evidence="2 3" key="1">
    <citation type="submission" date="2017-08" db="EMBL/GenBank/DDBJ databases">
        <title>Harnessing the power of phylogenomics to disentangle the directionality and signatures of interkingdom host jumping in the parasitic fungal genus Tolypocladium.</title>
        <authorList>
            <person name="Quandt C.A."/>
            <person name="Patterson W."/>
            <person name="Spatafora J.W."/>
        </authorList>
    </citation>
    <scope>NUCLEOTIDE SEQUENCE [LARGE SCALE GENOMIC DNA]</scope>
    <source>
        <strain evidence="2 3">CBS 113982</strain>
    </source>
</reference>
<sequence length="281" mass="30491">MINVLFSLLAEQASRKRRRPDFSFSSLGPLVPFYRLFSPAAFPSLVFSAKYEVIPVKMSSGLKNEISASEFEVDARRLLRSKARMVGMVHSLRVTMTLLALAAGITMLGLSGNSLAVYRTTYVPDDYLLPLWPESFDVRPTTALVVGSAVVTVANVMSLCASQTPSLRARAGAHASASLAAPMVGFVAALVAMAFFYAVDASTTVDTFQSYTCRWKQVNMTAQPRFGTLCRQSEAGLMLAVLLVPLELFVLATACFQVFLERKVSAVSHEHDDRGGSPAMS</sequence>
<evidence type="ECO:0000313" key="3">
    <source>
        <dbReference type="Proteomes" id="UP000236621"/>
    </source>
</evidence>
<accession>A0A2K3QB41</accession>
<keyword evidence="1" id="KW-0812">Transmembrane</keyword>
<evidence type="ECO:0000313" key="2">
    <source>
        <dbReference type="EMBL" id="PNY24713.1"/>
    </source>
</evidence>
<keyword evidence="1" id="KW-0472">Membrane</keyword>
<dbReference type="AlphaFoldDB" id="A0A2K3QB41"/>
<comment type="caution">
    <text evidence="2">The sequence shown here is derived from an EMBL/GenBank/DDBJ whole genome shotgun (WGS) entry which is preliminary data.</text>
</comment>
<feature type="transmembrane region" description="Helical" evidence="1">
    <location>
        <begin position="138"/>
        <end position="158"/>
    </location>
</feature>
<feature type="transmembrane region" description="Helical" evidence="1">
    <location>
        <begin position="179"/>
        <end position="199"/>
    </location>
</feature>
<proteinExistence type="predicted"/>